<sequence length="341" mass="33297">MNAQATRRGLPAVALWGGLGALAWATITVLTGGSSAHADEETDAPLLGGVTSVVSQTVSSVGDTVTAVTKPVVTQVVKPVVTQVVAPVVTQVVAPVQQAAPPVVEHVSETVTKAPVVGPVAAPVVTAVTDTAQAVVEPVTDLLQDSPASQVVAPVRDAVSALPVVGHVIDELGVTTLLDDLTGVVDASTDIVGGIVDETVPPVLGALDPATPGSASPLPTPDSARPSSAWSARNDMVTSASARPAISDPADAASDSAPAALLAAPATSAPATDGEGTPAAPPVGAPAVPSSSAASGGASALSHARLSDVGIPAFRAVERTPGAPDDVLPTSLVADTDVSPD</sequence>
<feature type="compositionally biased region" description="Low complexity" evidence="1">
    <location>
        <begin position="285"/>
        <end position="300"/>
    </location>
</feature>
<proteinExistence type="predicted"/>
<protein>
    <submittedName>
        <fullName evidence="2">Uncharacterized protein</fullName>
    </submittedName>
</protein>
<feature type="compositionally biased region" description="Low complexity" evidence="1">
    <location>
        <begin position="239"/>
        <end position="273"/>
    </location>
</feature>
<evidence type="ECO:0000313" key="2">
    <source>
        <dbReference type="EMBL" id="SEB38941.1"/>
    </source>
</evidence>
<dbReference type="RefSeq" id="WP_245647490.1">
    <property type="nucleotide sequence ID" value="NZ_FNSQ01000005.1"/>
</dbReference>
<dbReference type="AlphaFoldDB" id="A0A1H4IXW0"/>
<gene>
    <name evidence="2" type="ORF">SAMN04489807_0405</name>
</gene>
<organism evidence="2 3">
    <name type="scientific">Microbacterium hydrocarbonoxydans</name>
    <dbReference type="NCBI Taxonomy" id="273678"/>
    <lineage>
        <taxon>Bacteria</taxon>
        <taxon>Bacillati</taxon>
        <taxon>Actinomycetota</taxon>
        <taxon>Actinomycetes</taxon>
        <taxon>Micrococcales</taxon>
        <taxon>Microbacteriaceae</taxon>
        <taxon>Microbacterium</taxon>
    </lineage>
</organism>
<keyword evidence="3" id="KW-1185">Reference proteome</keyword>
<dbReference type="Proteomes" id="UP000183750">
    <property type="component" value="Unassembled WGS sequence"/>
</dbReference>
<feature type="region of interest" description="Disordered" evidence="1">
    <location>
        <begin position="317"/>
        <end position="341"/>
    </location>
</feature>
<reference evidence="3" key="1">
    <citation type="submission" date="2016-10" db="EMBL/GenBank/DDBJ databases">
        <authorList>
            <person name="Varghese N."/>
            <person name="Submissions S."/>
        </authorList>
    </citation>
    <scope>NUCLEOTIDE SEQUENCE [LARGE SCALE GENOMIC DNA]</scope>
    <source>
        <strain evidence="3">DSM 16089</strain>
    </source>
</reference>
<evidence type="ECO:0000313" key="3">
    <source>
        <dbReference type="Proteomes" id="UP000183750"/>
    </source>
</evidence>
<dbReference type="EMBL" id="FNSQ01000005">
    <property type="protein sequence ID" value="SEB38941.1"/>
    <property type="molecule type" value="Genomic_DNA"/>
</dbReference>
<evidence type="ECO:0000256" key="1">
    <source>
        <dbReference type="SAM" id="MobiDB-lite"/>
    </source>
</evidence>
<accession>A0A1H4IXW0</accession>
<name>A0A1H4IXW0_9MICO</name>
<feature type="region of interest" description="Disordered" evidence="1">
    <location>
        <begin position="203"/>
        <end position="302"/>
    </location>
</feature>